<dbReference type="SMART" id="SM00028">
    <property type="entry name" value="TPR"/>
    <property type="match status" value="3"/>
</dbReference>
<feature type="compositionally biased region" description="Gly residues" evidence="4">
    <location>
        <begin position="7"/>
        <end position="17"/>
    </location>
</feature>
<feature type="repeat" description="TPR" evidence="3">
    <location>
        <begin position="138"/>
        <end position="171"/>
    </location>
</feature>
<dbReference type="SUPFAM" id="SSF48452">
    <property type="entry name" value="TPR-like"/>
    <property type="match status" value="1"/>
</dbReference>
<evidence type="ECO:0000256" key="3">
    <source>
        <dbReference type="PROSITE-ProRule" id="PRU00339"/>
    </source>
</evidence>
<dbReference type="PROSITE" id="PS50293">
    <property type="entry name" value="TPR_REGION"/>
    <property type="match status" value="1"/>
</dbReference>
<feature type="region of interest" description="Disordered" evidence="4">
    <location>
        <begin position="1"/>
        <end position="110"/>
    </location>
</feature>
<feature type="compositionally biased region" description="Acidic residues" evidence="4">
    <location>
        <begin position="79"/>
        <end position="89"/>
    </location>
</feature>
<dbReference type="InterPro" id="IPR013105">
    <property type="entry name" value="TPR_2"/>
</dbReference>
<sequence length="306" mass="32824">MGRRGGRGGGAGTGGEDQYGDTMASQDRGEHQNFSSSKGQSGGGQAGSRSKENLTFIRQVPKFLQAHAHLLGKGQGAQGEDDPTAVDDDLALKRQSDEPDAEDDAREKEEALAQALAADPNLLLQHPELADVAIKVKAGELKEKGNRAFNEGKFDEAARHFQECVVLCPRDEVFWSNLSAARASLKDWPAASAAAETAIGLKPRWAKAHARLAAAYTGQEDHVRALERYERALQLEPSNGQFQEALSRARVAAGKQEAEGKHRFKRKASAAAEERPVALAGSGKAPVKKRSTILSFSADEDDDGET</sequence>
<dbReference type="InterPro" id="IPR011990">
    <property type="entry name" value="TPR-like_helical_dom_sf"/>
</dbReference>
<evidence type="ECO:0000313" key="5">
    <source>
        <dbReference type="EMBL" id="JAT76064.1"/>
    </source>
</evidence>
<feature type="repeat" description="TPR" evidence="3">
    <location>
        <begin position="206"/>
        <end position="239"/>
    </location>
</feature>
<evidence type="ECO:0000256" key="4">
    <source>
        <dbReference type="SAM" id="MobiDB-lite"/>
    </source>
</evidence>
<accession>A0A1D2AA66</accession>
<dbReference type="Pfam" id="PF07719">
    <property type="entry name" value="TPR_2"/>
    <property type="match status" value="1"/>
</dbReference>
<gene>
    <name evidence="5" type="ORF">g.17590</name>
</gene>
<keyword evidence="2 3" id="KW-0802">TPR repeat</keyword>
<proteinExistence type="predicted"/>
<evidence type="ECO:0000256" key="1">
    <source>
        <dbReference type="ARBA" id="ARBA00022737"/>
    </source>
</evidence>
<dbReference type="GO" id="GO:0051879">
    <property type="term" value="F:Hsp90 protein binding"/>
    <property type="evidence" value="ECO:0007669"/>
    <property type="project" value="TreeGrafter"/>
</dbReference>
<dbReference type="InterPro" id="IPR019734">
    <property type="entry name" value="TPR_rpt"/>
</dbReference>
<reference evidence="5" key="1">
    <citation type="submission" date="2015-08" db="EMBL/GenBank/DDBJ databases">
        <authorList>
            <person name="Babu N.S."/>
            <person name="Beckwith C.J."/>
            <person name="Beseler K.G."/>
            <person name="Brison A."/>
            <person name="Carone J.V."/>
            <person name="Caskin T.P."/>
            <person name="Diamond M."/>
            <person name="Durham M.E."/>
            <person name="Foxe J.M."/>
            <person name="Go M."/>
            <person name="Henderson B.A."/>
            <person name="Jones I.B."/>
            <person name="McGettigan J.A."/>
            <person name="Micheletti S.J."/>
            <person name="Nasrallah M.E."/>
            <person name="Ortiz D."/>
            <person name="Piller C.R."/>
            <person name="Privatt S.R."/>
            <person name="Schneider S.L."/>
            <person name="Sharp S."/>
            <person name="Smith T.C."/>
            <person name="Stanton J.D."/>
            <person name="Ullery H.E."/>
            <person name="Wilson R.J."/>
            <person name="Serrano M.G."/>
            <person name="Buck G."/>
            <person name="Lee V."/>
            <person name="Wang Y."/>
            <person name="Carvalho R."/>
            <person name="Voegtly L."/>
            <person name="Shi R."/>
            <person name="Duckworth R."/>
            <person name="Johnson A."/>
            <person name="Loviza R."/>
            <person name="Walstead R."/>
            <person name="Shah Z."/>
            <person name="Kiflezghi M."/>
            <person name="Wade K."/>
            <person name="Ball S.L."/>
            <person name="Bradley K.W."/>
            <person name="Asai D.J."/>
            <person name="Bowman C.A."/>
            <person name="Russell D.A."/>
            <person name="Pope W.H."/>
            <person name="Jacobs-Sera D."/>
            <person name="Hendrix R.W."/>
            <person name="Hatfull G.F."/>
        </authorList>
    </citation>
    <scope>NUCLEOTIDE SEQUENCE</scope>
</reference>
<evidence type="ECO:0000256" key="2">
    <source>
        <dbReference type="ARBA" id="ARBA00022803"/>
    </source>
</evidence>
<keyword evidence="1" id="KW-0677">Repeat</keyword>
<dbReference type="AlphaFoldDB" id="A0A1D2AA66"/>
<dbReference type="PROSITE" id="PS50005">
    <property type="entry name" value="TPR"/>
    <property type="match status" value="2"/>
</dbReference>
<name>A0A1D2AA66_AUXPR</name>
<protein>
    <submittedName>
        <fullName evidence="5">Uncharacterized protein</fullName>
    </submittedName>
</protein>
<dbReference type="PANTHER" id="PTHR22904:SF533">
    <property type="entry name" value="HSP70-HSP90 ORGANIZING PROTEIN 3"/>
    <property type="match status" value="1"/>
</dbReference>
<dbReference type="Gene3D" id="1.25.40.10">
    <property type="entry name" value="Tetratricopeptide repeat domain"/>
    <property type="match status" value="1"/>
</dbReference>
<organism evidence="5">
    <name type="scientific">Auxenochlorella protothecoides</name>
    <name type="common">Green microalga</name>
    <name type="synonym">Chlorella protothecoides</name>
    <dbReference type="NCBI Taxonomy" id="3075"/>
    <lineage>
        <taxon>Eukaryota</taxon>
        <taxon>Viridiplantae</taxon>
        <taxon>Chlorophyta</taxon>
        <taxon>core chlorophytes</taxon>
        <taxon>Trebouxiophyceae</taxon>
        <taxon>Chlorellales</taxon>
        <taxon>Chlorellaceae</taxon>
        <taxon>Auxenochlorella</taxon>
    </lineage>
</organism>
<feature type="region of interest" description="Disordered" evidence="4">
    <location>
        <begin position="256"/>
        <end position="306"/>
    </location>
</feature>
<dbReference type="PANTHER" id="PTHR22904">
    <property type="entry name" value="TPR REPEAT CONTAINING PROTEIN"/>
    <property type="match status" value="1"/>
</dbReference>
<dbReference type="EMBL" id="GDKF01002558">
    <property type="protein sequence ID" value="JAT76064.1"/>
    <property type="molecule type" value="Transcribed_RNA"/>
</dbReference>